<dbReference type="SMART" id="SM00856">
    <property type="entry name" value="PMEI"/>
    <property type="match status" value="1"/>
</dbReference>
<dbReference type="SUPFAM" id="SSF101148">
    <property type="entry name" value="Plant invertase/pectin methylesterase inhibitor"/>
    <property type="match status" value="1"/>
</dbReference>
<feature type="signal peptide" evidence="1">
    <location>
        <begin position="1"/>
        <end position="27"/>
    </location>
</feature>
<feature type="domain" description="Pectinesterase inhibitor" evidence="2">
    <location>
        <begin position="23"/>
        <end position="155"/>
    </location>
</feature>
<dbReference type="NCBIfam" id="TIGR01614">
    <property type="entry name" value="PME_inhib"/>
    <property type="match status" value="1"/>
</dbReference>
<dbReference type="Pfam" id="PF04043">
    <property type="entry name" value="PMEI"/>
    <property type="match status" value="1"/>
</dbReference>
<protein>
    <recommendedName>
        <fullName evidence="2">Pectinesterase inhibitor domain-containing protein</fullName>
    </recommendedName>
</protein>
<evidence type="ECO:0000313" key="3">
    <source>
        <dbReference type="EMBL" id="SPD26544.1"/>
    </source>
</evidence>
<keyword evidence="1" id="KW-0732">Signal</keyword>
<reference evidence="3" key="1">
    <citation type="submission" date="2018-02" db="EMBL/GenBank/DDBJ databases">
        <authorList>
            <person name="Cohen D.B."/>
            <person name="Kent A.D."/>
        </authorList>
    </citation>
    <scope>NUCLEOTIDE SEQUENCE</scope>
</reference>
<dbReference type="InterPro" id="IPR006501">
    <property type="entry name" value="Pectinesterase_inhib_dom"/>
</dbReference>
<evidence type="ECO:0000256" key="1">
    <source>
        <dbReference type="SAM" id="SignalP"/>
    </source>
</evidence>
<organism evidence="3">
    <name type="scientific">Fagus sylvatica</name>
    <name type="common">Beechnut</name>
    <dbReference type="NCBI Taxonomy" id="28930"/>
    <lineage>
        <taxon>Eukaryota</taxon>
        <taxon>Viridiplantae</taxon>
        <taxon>Streptophyta</taxon>
        <taxon>Embryophyta</taxon>
        <taxon>Tracheophyta</taxon>
        <taxon>Spermatophyta</taxon>
        <taxon>Magnoliopsida</taxon>
        <taxon>eudicotyledons</taxon>
        <taxon>Gunneridae</taxon>
        <taxon>Pentapetalae</taxon>
        <taxon>rosids</taxon>
        <taxon>fabids</taxon>
        <taxon>Fagales</taxon>
        <taxon>Fagaceae</taxon>
        <taxon>Fagus</taxon>
    </lineage>
</organism>
<dbReference type="InterPro" id="IPR035513">
    <property type="entry name" value="Invertase/methylesterase_inhib"/>
</dbReference>
<sequence>MAFKHYTSFSLVFLATATILLAGHAHGTKDLCQEADYKALCRAVVKGLSEPHAALKPAIHLLIIESRRAFELADKQGKSMNVPVCKQNFDDAIDNLQKCLKNLKNRDFPRLKINLSAALSDYMICDYAITVSAFNNPISKNTALLSHMASNCLYLSSLLH</sequence>
<proteinExistence type="predicted"/>
<dbReference type="GO" id="GO:0004857">
    <property type="term" value="F:enzyme inhibitor activity"/>
    <property type="evidence" value="ECO:0007669"/>
    <property type="project" value="InterPro"/>
</dbReference>
<dbReference type="Gene3D" id="1.20.140.40">
    <property type="entry name" value="Invertase/pectin methylesterase inhibitor family protein"/>
    <property type="match status" value="1"/>
</dbReference>
<accession>A0A2N9IQG1</accession>
<evidence type="ECO:0000259" key="2">
    <source>
        <dbReference type="SMART" id="SM00856"/>
    </source>
</evidence>
<dbReference type="AlphaFoldDB" id="A0A2N9IQG1"/>
<gene>
    <name evidence="3" type="ORF">FSB_LOCUS54426</name>
</gene>
<feature type="chain" id="PRO_5014776801" description="Pectinesterase inhibitor domain-containing protein" evidence="1">
    <location>
        <begin position="28"/>
        <end position="160"/>
    </location>
</feature>
<name>A0A2N9IQG1_FAGSY</name>
<dbReference type="CDD" id="cd15800">
    <property type="entry name" value="PMEI-like_2"/>
    <property type="match status" value="1"/>
</dbReference>
<dbReference type="EMBL" id="OIVN01006159">
    <property type="protein sequence ID" value="SPD26544.1"/>
    <property type="molecule type" value="Genomic_DNA"/>
</dbReference>